<dbReference type="PANTHER" id="PTHR33121:SF79">
    <property type="entry name" value="CYCLIC DI-GMP PHOSPHODIESTERASE PDED-RELATED"/>
    <property type="match status" value="1"/>
</dbReference>
<dbReference type="SMART" id="SM00052">
    <property type="entry name" value="EAL"/>
    <property type="match status" value="1"/>
</dbReference>
<dbReference type="OrthoDB" id="9814202at2"/>
<evidence type="ECO:0000256" key="4">
    <source>
        <dbReference type="ARBA" id="ARBA00022636"/>
    </source>
</evidence>
<protein>
    <recommendedName>
        <fullName evidence="2">cyclic-guanylate-specific phosphodiesterase</fullName>
        <ecNumber evidence="2">3.1.4.52</ecNumber>
    </recommendedName>
</protein>
<evidence type="ECO:0000256" key="2">
    <source>
        <dbReference type="ARBA" id="ARBA00012282"/>
    </source>
</evidence>
<dbReference type="AlphaFoldDB" id="A0A1C7NWC4"/>
<evidence type="ECO:0000313" key="12">
    <source>
        <dbReference type="EMBL" id="OBZ93313.1"/>
    </source>
</evidence>
<reference evidence="12 13" key="1">
    <citation type="journal article" date="2016" name="Syst. Appl. Microbiol.">
        <title>Pararhizobium polonicum sp. nov. isolated from tumors on stone fruit rootstocks.</title>
        <authorList>
            <person name="Pulawska J."/>
            <person name="Kuzmanovic N."/>
            <person name="Willems A."/>
            <person name="Pothier J.F."/>
        </authorList>
    </citation>
    <scope>NUCLEOTIDE SEQUENCE [LARGE SCALE GENOMIC DNA]</scope>
    <source>
        <strain evidence="12 13">F5.1</strain>
    </source>
</reference>
<dbReference type="Pfam" id="PF12792">
    <property type="entry name" value="CSS-motif"/>
    <property type="match status" value="1"/>
</dbReference>
<evidence type="ECO:0000256" key="8">
    <source>
        <dbReference type="ARBA" id="ARBA00023136"/>
    </source>
</evidence>
<proteinExistence type="predicted"/>
<dbReference type="PROSITE" id="PS50883">
    <property type="entry name" value="EAL"/>
    <property type="match status" value="1"/>
</dbReference>
<keyword evidence="13" id="KW-1185">Reference proteome</keyword>
<dbReference type="GO" id="GO:0071111">
    <property type="term" value="F:cyclic-guanylate-specific phosphodiesterase activity"/>
    <property type="evidence" value="ECO:0007669"/>
    <property type="project" value="UniProtKB-EC"/>
</dbReference>
<feature type="transmembrane region" description="Helical" evidence="10">
    <location>
        <begin position="239"/>
        <end position="260"/>
    </location>
</feature>
<keyword evidence="4" id="KW-0973">c-di-GMP</keyword>
<evidence type="ECO:0000256" key="5">
    <source>
        <dbReference type="ARBA" id="ARBA00022692"/>
    </source>
</evidence>
<accession>A0A1C7NWC4</accession>
<dbReference type="EC" id="3.1.4.52" evidence="2"/>
<keyword evidence="6" id="KW-0378">Hydrolase</keyword>
<keyword evidence="7 10" id="KW-1133">Transmembrane helix</keyword>
<dbReference type="GO" id="GO:0005886">
    <property type="term" value="C:plasma membrane"/>
    <property type="evidence" value="ECO:0007669"/>
    <property type="project" value="UniProtKB-SubCell"/>
</dbReference>
<dbReference type="Gene3D" id="3.20.20.450">
    <property type="entry name" value="EAL domain"/>
    <property type="match status" value="1"/>
</dbReference>
<gene>
    <name evidence="12" type="ORF">ADU59_22995</name>
</gene>
<feature type="domain" description="EAL" evidence="11">
    <location>
        <begin position="264"/>
        <end position="516"/>
    </location>
</feature>
<comment type="caution">
    <text evidence="12">The sequence shown here is derived from an EMBL/GenBank/DDBJ whole genome shotgun (WGS) entry which is preliminary data.</text>
</comment>
<name>A0A1C7NWC4_9HYPH</name>
<comment type="catalytic activity">
    <reaction evidence="9">
        <text>3',3'-c-di-GMP + H2O = 5'-phosphoguanylyl(3'-&gt;5')guanosine + H(+)</text>
        <dbReference type="Rhea" id="RHEA:24902"/>
        <dbReference type="ChEBI" id="CHEBI:15377"/>
        <dbReference type="ChEBI" id="CHEBI:15378"/>
        <dbReference type="ChEBI" id="CHEBI:58754"/>
        <dbReference type="ChEBI" id="CHEBI:58805"/>
        <dbReference type="EC" id="3.1.4.52"/>
    </reaction>
</comment>
<comment type="subcellular location">
    <subcellularLocation>
        <location evidence="1">Cell membrane</location>
        <topology evidence="1">Multi-pass membrane protein</topology>
    </subcellularLocation>
</comment>
<keyword evidence="3" id="KW-1003">Cell membrane</keyword>
<sequence>MDRRRSRIIAVAVFLGFLGTAIPLAAMAYMSWVIAVESEEDRLELFSRLTVSRAENTLRDAKGALDAIAATPFVACSDAHIARMRALTVDTTSVEEMGYFENGLLTCTSWGRTAGDIGRSHVDYVTPDGLEVTIRIQPAVSGGKPMMGLHSGAHNVLIAPARLVDVLVDDGMSIALTNGQGALLNALNAPDPALVGSLAAAPRRGMTASDLFATARGDGLIAIATEPRSMLAGHMKRELMLLLPVGAFIAAFIVAVVIWLSRKRLSPLAELEIAVRNREFIVHYQPIVALKTGICIGAEALVRWRRPDGSLVRPDLFIPLAEESGLIMPITDQVIEAVIRDLNGILVQDRTLHIAVNLCAADIKSGRILDVLEAKLARTGIRTEQIWLEATERGFMDIDAARITLEKARERGHSVAIDDFGTGYSSLQYLQGLPMDALKIDKSFIDTIGKDTATSSVTPHIIGMAKTLKLYTVAEGIEAEEQAEYLKAHGVDFGQGWLFSKALPADAFIAYHRRTKEKFGAAPEVIQAAAG</sequence>
<evidence type="ECO:0000256" key="7">
    <source>
        <dbReference type="ARBA" id="ARBA00022989"/>
    </source>
</evidence>
<dbReference type="InterPro" id="IPR050706">
    <property type="entry name" value="Cyclic-di-GMP_PDE-like"/>
</dbReference>
<evidence type="ECO:0000256" key="10">
    <source>
        <dbReference type="SAM" id="Phobius"/>
    </source>
</evidence>
<dbReference type="EMBL" id="LGLV01000015">
    <property type="protein sequence ID" value="OBZ93313.1"/>
    <property type="molecule type" value="Genomic_DNA"/>
</dbReference>
<dbReference type="Proteomes" id="UP000093111">
    <property type="component" value="Unassembled WGS sequence"/>
</dbReference>
<dbReference type="PATRIC" id="fig|1612624.7.peg.2278"/>
<dbReference type="InterPro" id="IPR035919">
    <property type="entry name" value="EAL_sf"/>
</dbReference>
<dbReference type="STRING" id="1612624.ADU59_22995"/>
<evidence type="ECO:0000256" key="1">
    <source>
        <dbReference type="ARBA" id="ARBA00004651"/>
    </source>
</evidence>
<evidence type="ECO:0000313" key="13">
    <source>
        <dbReference type="Proteomes" id="UP000093111"/>
    </source>
</evidence>
<dbReference type="PANTHER" id="PTHR33121">
    <property type="entry name" value="CYCLIC DI-GMP PHOSPHODIESTERASE PDEF"/>
    <property type="match status" value="1"/>
</dbReference>
<dbReference type="InterPro" id="IPR024744">
    <property type="entry name" value="CSS-motif_dom"/>
</dbReference>
<keyword evidence="8 10" id="KW-0472">Membrane</keyword>
<evidence type="ECO:0000259" key="11">
    <source>
        <dbReference type="PROSITE" id="PS50883"/>
    </source>
</evidence>
<keyword evidence="5 10" id="KW-0812">Transmembrane</keyword>
<dbReference type="SUPFAM" id="SSF141868">
    <property type="entry name" value="EAL domain-like"/>
    <property type="match status" value="1"/>
</dbReference>
<evidence type="ECO:0000256" key="3">
    <source>
        <dbReference type="ARBA" id="ARBA00022475"/>
    </source>
</evidence>
<evidence type="ECO:0000256" key="6">
    <source>
        <dbReference type="ARBA" id="ARBA00022801"/>
    </source>
</evidence>
<dbReference type="CDD" id="cd01948">
    <property type="entry name" value="EAL"/>
    <property type="match status" value="1"/>
</dbReference>
<organism evidence="12 13">
    <name type="scientific">Pararhizobium polonicum</name>
    <dbReference type="NCBI Taxonomy" id="1612624"/>
    <lineage>
        <taxon>Bacteria</taxon>
        <taxon>Pseudomonadati</taxon>
        <taxon>Pseudomonadota</taxon>
        <taxon>Alphaproteobacteria</taxon>
        <taxon>Hyphomicrobiales</taxon>
        <taxon>Rhizobiaceae</taxon>
        <taxon>Rhizobium/Agrobacterium group</taxon>
        <taxon>Pararhizobium</taxon>
    </lineage>
</organism>
<dbReference type="RefSeq" id="WP_068956984.1">
    <property type="nucleotide sequence ID" value="NZ_LGLV01000015.1"/>
</dbReference>
<evidence type="ECO:0000256" key="9">
    <source>
        <dbReference type="ARBA" id="ARBA00034290"/>
    </source>
</evidence>
<dbReference type="Pfam" id="PF00563">
    <property type="entry name" value="EAL"/>
    <property type="match status" value="1"/>
</dbReference>
<dbReference type="InterPro" id="IPR001633">
    <property type="entry name" value="EAL_dom"/>
</dbReference>